<evidence type="ECO:0000313" key="3">
    <source>
        <dbReference type="EMBL" id="QJA83095.1"/>
    </source>
</evidence>
<accession>A0A6H1ZHI3</accession>
<evidence type="ECO:0000313" key="1">
    <source>
        <dbReference type="EMBL" id="QJA47386.1"/>
    </source>
</evidence>
<protein>
    <submittedName>
        <fullName evidence="1">Uncharacterized protein</fullName>
    </submittedName>
</protein>
<reference evidence="1" key="1">
    <citation type="submission" date="2020-03" db="EMBL/GenBank/DDBJ databases">
        <title>The deep terrestrial virosphere.</title>
        <authorList>
            <person name="Holmfeldt K."/>
            <person name="Nilsson E."/>
            <person name="Simone D."/>
            <person name="Lopez-Fernandez M."/>
            <person name="Wu X."/>
            <person name="de Brujin I."/>
            <person name="Lundin D."/>
            <person name="Andersson A."/>
            <person name="Bertilsson S."/>
            <person name="Dopson M."/>
        </authorList>
    </citation>
    <scope>NUCLEOTIDE SEQUENCE</scope>
    <source>
        <strain evidence="3">MM415A00315</strain>
        <strain evidence="2">MM415B00552</strain>
        <strain evidence="1">TM448A00662</strain>
    </source>
</reference>
<sequence>MSTLIPQLSISEFKKLKVPELKRLKSHEIYSDGEYLFTFVNGGVDASGFLRLQTEYRCQIANGVCGETLEQILKQEVMV</sequence>
<dbReference type="EMBL" id="MT144041">
    <property type="protein sequence ID" value="QJA47386.1"/>
    <property type="molecule type" value="Genomic_DNA"/>
</dbReference>
<gene>
    <name evidence="3" type="ORF">MM415A00315_0020</name>
    <name evidence="2" type="ORF">MM415B00552_0026</name>
    <name evidence="1" type="ORF">TM448A00662_0008</name>
</gene>
<dbReference type="EMBL" id="MT141511">
    <property type="protein sequence ID" value="QJA64036.1"/>
    <property type="molecule type" value="Genomic_DNA"/>
</dbReference>
<proteinExistence type="predicted"/>
<name>A0A6H1ZHI3_9ZZZZ</name>
<dbReference type="EMBL" id="MT142503">
    <property type="protein sequence ID" value="QJA83095.1"/>
    <property type="molecule type" value="Genomic_DNA"/>
</dbReference>
<organism evidence="1">
    <name type="scientific">viral metagenome</name>
    <dbReference type="NCBI Taxonomy" id="1070528"/>
    <lineage>
        <taxon>unclassified sequences</taxon>
        <taxon>metagenomes</taxon>
        <taxon>organismal metagenomes</taxon>
    </lineage>
</organism>
<evidence type="ECO:0000313" key="2">
    <source>
        <dbReference type="EMBL" id="QJA64036.1"/>
    </source>
</evidence>
<dbReference type="AlphaFoldDB" id="A0A6H1ZHI3"/>